<feature type="transmembrane region" description="Helical" evidence="7">
    <location>
        <begin position="168"/>
        <end position="189"/>
    </location>
</feature>
<dbReference type="Gene3D" id="1.20.1250.20">
    <property type="entry name" value="MFS general substrate transporter like domains"/>
    <property type="match status" value="1"/>
</dbReference>
<keyword evidence="10" id="KW-1185">Reference proteome</keyword>
<feature type="transmembrane region" description="Helical" evidence="7">
    <location>
        <begin position="142"/>
        <end position="162"/>
    </location>
</feature>
<sequence length="474" mass="47950">MAGTAEHDRDRWPLVAAMGLVVFMATLDAGVVAVALPALERDFGVRTAATEWVVLGYLLPLVAVTLPAGRWLDRVGARAALVPLVGGFTAAGLAAGAAPGLGWLVAARVGQGAFAGALFALVPVVATRAVRPGRAARATSLVMTVGPLGAVSAPAVGGLIVQAWGWPWIFYVNGPLGVLVIAVALRQMPPDGPLRRPSRDLLAEAAVLTLAMGALLLGLSLAAGRGLGWLGLCAAAVPPLLLWTRMDASRPARALARMPGVTAPLLLVLMNAAAVASVEFLAPFYLQRVLGLSAAAAGTAILAFPAGMVLAGPVGGLLADRWGASRTVGLGVVVGALGTALMIPLGPGWTPADLAWRLAVAGAGTGLFAGPNFALLMRNAPDDAHGMAGAAQSLARQLGFSLGPALATTAWALSGYGLAGLRIGMGLATALGILAVLVHGRGGRPAHPVRRDTPPTSAAERARPRPSTDRVDEV</sequence>
<dbReference type="GO" id="GO:0022857">
    <property type="term" value="F:transmembrane transporter activity"/>
    <property type="evidence" value="ECO:0007669"/>
    <property type="project" value="InterPro"/>
</dbReference>
<feature type="transmembrane region" description="Helical" evidence="7">
    <location>
        <begin position="265"/>
        <end position="286"/>
    </location>
</feature>
<dbReference type="RefSeq" id="WP_067911806.1">
    <property type="nucleotide sequence ID" value="NZ_BSRZ01000005.1"/>
</dbReference>
<evidence type="ECO:0000256" key="3">
    <source>
        <dbReference type="ARBA" id="ARBA00022692"/>
    </source>
</evidence>
<feature type="transmembrane region" description="Helical" evidence="7">
    <location>
        <begin position="330"/>
        <end position="349"/>
    </location>
</feature>
<feature type="transmembrane region" description="Helical" evidence="7">
    <location>
        <begin position="423"/>
        <end position="440"/>
    </location>
</feature>
<evidence type="ECO:0000256" key="2">
    <source>
        <dbReference type="ARBA" id="ARBA00022448"/>
    </source>
</evidence>
<comment type="subcellular location">
    <subcellularLocation>
        <location evidence="1">Cell membrane</location>
        <topology evidence="1">Multi-pass membrane protein</topology>
    </subcellularLocation>
</comment>
<organism evidence="9 10">
    <name type="scientific">Actinomadura rubrobrunea</name>
    <dbReference type="NCBI Taxonomy" id="115335"/>
    <lineage>
        <taxon>Bacteria</taxon>
        <taxon>Bacillati</taxon>
        <taxon>Actinomycetota</taxon>
        <taxon>Actinomycetes</taxon>
        <taxon>Streptosporangiales</taxon>
        <taxon>Thermomonosporaceae</taxon>
        <taxon>Actinomadura</taxon>
    </lineage>
</organism>
<dbReference type="InterPro" id="IPR036259">
    <property type="entry name" value="MFS_trans_sf"/>
</dbReference>
<feature type="transmembrane region" description="Helical" evidence="7">
    <location>
        <begin position="398"/>
        <end position="417"/>
    </location>
</feature>
<feature type="domain" description="Major facilitator superfamily (MFS) profile" evidence="8">
    <location>
        <begin position="14"/>
        <end position="444"/>
    </location>
</feature>
<keyword evidence="2" id="KW-0813">Transport</keyword>
<dbReference type="AlphaFoldDB" id="A0A9W6PVJ3"/>
<reference evidence="9" key="1">
    <citation type="submission" date="2023-02" db="EMBL/GenBank/DDBJ databases">
        <title>Actinomadura rubrobrunea NBRC 14622.</title>
        <authorList>
            <person name="Ichikawa N."/>
            <person name="Sato H."/>
            <person name="Tonouchi N."/>
        </authorList>
    </citation>
    <scope>NUCLEOTIDE SEQUENCE</scope>
    <source>
        <strain evidence="9">NBRC 14622</strain>
    </source>
</reference>
<accession>A0A9W6PVJ3</accession>
<dbReference type="EMBL" id="BSRZ01000005">
    <property type="protein sequence ID" value="GLW64432.1"/>
    <property type="molecule type" value="Genomic_DNA"/>
</dbReference>
<feature type="transmembrane region" description="Helical" evidence="7">
    <location>
        <begin position="80"/>
        <end position="106"/>
    </location>
</feature>
<evidence type="ECO:0000256" key="4">
    <source>
        <dbReference type="ARBA" id="ARBA00022989"/>
    </source>
</evidence>
<evidence type="ECO:0000256" key="1">
    <source>
        <dbReference type="ARBA" id="ARBA00004651"/>
    </source>
</evidence>
<feature type="transmembrane region" description="Helical" evidence="7">
    <location>
        <begin position="48"/>
        <end position="68"/>
    </location>
</feature>
<feature type="transmembrane region" description="Helical" evidence="7">
    <location>
        <begin position="227"/>
        <end position="244"/>
    </location>
</feature>
<proteinExistence type="predicted"/>
<dbReference type="SUPFAM" id="SSF103473">
    <property type="entry name" value="MFS general substrate transporter"/>
    <property type="match status" value="1"/>
</dbReference>
<evidence type="ECO:0000256" key="6">
    <source>
        <dbReference type="SAM" id="MobiDB-lite"/>
    </source>
</evidence>
<name>A0A9W6PVJ3_9ACTN</name>
<feature type="transmembrane region" description="Helical" evidence="7">
    <location>
        <begin position="355"/>
        <end position="377"/>
    </location>
</feature>
<dbReference type="Gene3D" id="1.20.1720.10">
    <property type="entry name" value="Multidrug resistance protein D"/>
    <property type="match status" value="1"/>
</dbReference>
<evidence type="ECO:0000313" key="10">
    <source>
        <dbReference type="Proteomes" id="UP001165124"/>
    </source>
</evidence>
<feature type="compositionally biased region" description="Basic and acidic residues" evidence="6">
    <location>
        <begin position="460"/>
        <end position="474"/>
    </location>
</feature>
<dbReference type="InterPro" id="IPR011701">
    <property type="entry name" value="MFS"/>
</dbReference>
<comment type="caution">
    <text evidence="9">The sequence shown here is derived from an EMBL/GenBank/DDBJ whole genome shotgun (WGS) entry which is preliminary data.</text>
</comment>
<feature type="transmembrane region" description="Helical" evidence="7">
    <location>
        <begin position="201"/>
        <end position="221"/>
    </location>
</feature>
<feature type="transmembrane region" description="Helical" evidence="7">
    <location>
        <begin position="112"/>
        <end position="130"/>
    </location>
</feature>
<dbReference type="PANTHER" id="PTHR42718">
    <property type="entry name" value="MAJOR FACILITATOR SUPERFAMILY MULTIDRUG TRANSPORTER MFSC"/>
    <property type="match status" value="1"/>
</dbReference>
<evidence type="ECO:0000313" key="9">
    <source>
        <dbReference type="EMBL" id="GLW64432.1"/>
    </source>
</evidence>
<evidence type="ECO:0000256" key="5">
    <source>
        <dbReference type="ARBA" id="ARBA00023136"/>
    </source>
</evidence>
<keyword evidence="5 7" id="KW-0472">Membrane</keyword>
<feature type="transmembrane region" description="Helical" evidence="7">
    <location>
        <begin position="292"/>
        <end position="318"/>
    </location>
</feature>
<feature type="region of interest" description="Disordered" evidence="6">
    <location>
        <begin position="442"/>
        <end position="474"/>
    </location>
</feature>
<dbReference type="GO" id="GO:0005886">
    <property type="term" value="C:plasma membrane"/>
    <property type="evidence" value="ECO:0007669"/>
    <property type="project" value="UniProtKB-SubCell"/>
</dbReference>
<feature type="transmembrane region" description="Helical" evidence="7">
    <location>
        <begin position="12"/>
        <end position="36"/>
    </location>
</feature>
<dbReference type="PROSITE" id="PS50850">
    <property type="entry name" value="MFS"/>
    <property type="match status" value="1"/>
</dbReference>
<evidence type="ECO:0000256" key="7">
    <source>
        <dbReference type="SAM" id="Phobius"/>
    </source>
</evidence>
<evidence type="ECO:0000259" key="8">
    <source>
        <dbReference type="PROSITE" id="PS50850"/>
    </source>
</evidence>
<protein>
    <submittedName>
        <fullName evidence="9">MFS transporter</fullName>
    </submittedName>
</protein>
<gene>
    <name evidence="9" type="ORF">Arub01_26760</name>
</gene>
<keyword evidence="3 7" id="KW-0812">Transmembrane</keyword>
<dbReference type="Pfam" id="PF07690">
    <property type="entry name" value="MFS_1"/>
    <property type="match status" value="1"/>
</dbReference>
<dbReference type="Proteomes" id="UP001165124">
    <property type="component" value="Unassembled WGS sequence"/>
</dbReference>
<dbReference type="PRINTS" id="PR01036">
    <property type="entry name" value="TCRTETB"/>
</dbReference>
<dbReference type="PANTHER" id="PTHR42718:SF9">
    <property type="entry name" value="MAJOR FACILITATOR SUPERFAMILY MULTIDRUG TRANSPORTER MFSC"/>
    <property type="match status" value="1"/>
</dbReference>
<keyword evidence="4 7" id="KW-1133">Transmembrane helix</keyword>
<dbReference type="InterPro" id="IPR020846">
    <property type="entry name" value="MFS_dom"/>
</dbReference>
<dbReference type="CDD" id="cd17321">
    <property type="entry name" value="MFS_MMR_MDR_like"/>
    <property type="match status" value="1"/>
</dbReference>